<dbReference type="Proteomes" id="UP000262825">
    <property type="component" value="Unassembled WGS sequence"/>
</dbReference>
<dbReference type="Pfam" id="PF03982">
    <property type="entry name" value="DAGAT"/>
    <property type="match status" value="1"/>
</dbReference>
<dbReference type="GO" id="GO:0005789">
    <property type="term" value="C:endoplasmic reticulum membrane"/>
    <property type="evidence" value="ECO:0007669"/>
    <property type="project" value="UniProtKB-SubCell"/>
</dbReference>
<dbReference type="AlphaFoldDB" id="A0A376B1M0"/>
<dbReference type="PANTHER" id="PTHR12317">
    <property type="entry name" value="DIACYLGLYCEROL O-ACYLTRANSFERASE"/>
    <property type="match status" value="1"/>
</dbReference>
<proteinExistence type="inferred from homology"/>
<evidence type="ECO:0000256" key="4">
    <source>
        <dbReference type="ARBA" id="ARBA00005420"/>
    </source>
</evidence>
<evidence type="ECO:0000256" key="3">
    <source>
        <dbReference type="ARBA" id="ARBA00005189"/>
    </source>
</evidence>
<organism evidence="16 17">
    <name type="scientific">Saccharomycodes ludwigii</name>
    <dbReference type="NCBI Taxonomy" id="36035"/>
    <lineage>
        <taxon>Eukaryota</taxon>
        <taxon>Fungi</taxon>
        <taxon>Dikarya</taxon>
        <taxon>Ascomycota</taxon>
        <taxon>Saccharomycotina</taxon>
        <taxon>Saccharomycetes</taxon>
        <taxon>Saccharomycodales</taxon>
        <taxon>Saccharomycodaceae</taxon>
        <taxon>Saccharomycodes</taxon>
    </lineage>
</organism>
<evidence type="ECO:0000256" key="6">
    <source>
        <dbReference type="ARBA" id="ARBA00022516"/>
    </source>
</evidence>
<keyword evidence="7 16" id="KW-0808">Transferase</keyword>
<dbReference type="GO" id="GO:0004144">
    <property type="term" value="F:diacylglycerol O-acyltransferase activity"/>
    <property type="evidence" value="ECO:0007669"/>
    <property type="project" value="UniProtKB-EC"/>
</dbReference>
<dbReference type="EMBL" id="UFAJ01000021">
    <property type="protein sequence ID" value="SSD58532.1"/>
    <property type="molecule type" value="Genomic_DNA"/>
</dbReference>
<dbReference type="SUPFAM" id="SSF69593">
    <property type="entry name" value="Glycerol-3-phosphate (1)-acyltransferase"/>
    <property type="match status" value="1"/>
</dbReference>
<dbReference type="GO" id="GO:0006071">
    <property type="term" value="P:glycerol metabolic process"/>
    <property type="evidence" value="ECO:0007669"/>
    <property type="project" value="UniProtKB-KW"/>
</dbReference>
<evidence type="ECO:0000256" key="8">
    <source>
        <dbReference type="ARBA" id="ARBA00022692"/>
    </source>
</evidence>
<comment type="subcellular location">
    <subcellularLocation>
        <location evidence="1">Endoplasmic reticulum membrane</location>
        <topology evidence="1">Multi-pass membrane protein</topology>
    </subcellularLocation>
</comment>
<dbReference type="PANTHER" id="PTHR12317:SF0">
    <property type="entry name" value="ACYLTRANSFERASE"/>
    <property type="match status" value="1"/>
</dbReference>
<evidence type="ECO:0000256" key="2">
    <source>
        <dbReference type="ARBA" id="ARBA00004771"/>
    </source>
</evidence>
<keyword evidence="11" id="KW-1133">Transmembrane helix</keyword>
<evidence type="ECO:0000256" key="11">
    <source>
        <dbReference type="ARBA" id="ARBA00022989"/>
    </source>
</evidence>
<comment type="catalytic activity">
    <reaction evidence="15">
        <text>an acyl-CoA + a 1,2-diacyl-sn-glycerol = a triacyl-sn-glycerol + CoA</text>
        <dbReference type="Rhea" id="RHEA:10868"/>
        <dbReference type="ChEBI" id="CHEBI:17815"/>
        <dbReference type="ChEBI" id="CHEBI:57287"/>
        <dbReference type="ChEBI" id="CHEBI:58342"/>
        <dbReference type="ChEBI" id="CHEBI:64615"/>
        <dbReference type="EC" id="2.3.1.20"/>
    </reaction>
</comment>
<protein>
    <recommendedName>
        <fullName evidence="5">diacylglycerol O-acyltransferase</fullName>
        <ecNumber evidence="5">2.3.1.20</ecNumber>
    </recommendedName>
</protein>
<keyword evidence="8" id="KW-0812">Transmembrane</keyword>
<dbReference type="EC" id="2.3.1.20" evidence="5"/>
<evidence type="ECO:0000256" key="9">
    <source>
        <dbReference type="ARBA" id="ARBA00022798"/>
    </source>
</evidence>
<keyword evidence="12" id="KW-0443">Lipid metabolism</keyword>
<accession>A0A376B1M0</accession>
<dbReference type="InterPro" id="IPR007130">
    <property type="entry name" value="DAGAT"/>
</dbReference>
<evidence type="ECO:0000256" key="1">
    <source>
        <dbReference type="ARBA" id="ARBA00004477"/>
    </source>
</evidence>
<evidence type="ECO:0000256" key="10">
    <source>
        <dbReference type="ARBA" id="ARBA00022824"/>
    </source>
</evidence>
<evidence type="ECO:0000256" key="12">
    <source>
        <dbReference type="ARBA" id="ARBA00023098"/>
    </source>
</evidence>
<keyword evidence="13" id="KW-0472">Membrane</keyword>
<evidence type="ECO:0000313" key="16">
    <source>
        <dbReference type="EMBL" id="SSD58532.1"/>
    </source>
</evidence>
<evidence type="ECO:0000256" key="14">
    <source>
        <dbReference type="ARBA" id="ARBA00023315"/>
    </source>
</evidence>
<keyword evidence="14 16" id="KW-0012">Acyltransferase</keyword>
<evidence type="ECO:0000256" key="13">
    <source>
        <dbReference type="ARBA" id="ARBA00023136"/>
    </source>
</evidence>
<evidence type="ECO:0000256" key="15">
    <source>
        <dbReference type="ARBA" id="ARBA00048109"/>
    </source>
</evidence>
<dbReference type="CDD" id="cd07987">
    <property type="entry name" value="LPLAT_MGAT-like"/>
    <property type="match status" value="1"/>
</dbReference>
<name>A0A376B1M0_9ASCO</name>
<reference evidence="17" key="1">
    <citation type="submission" date="2018-06" db="EMBL/GenBank/DDBJ databases">
        <authorList>
            <person name="Guldener U."/>
        </authorList>
    </citation>
    <scope>NUCLEOTIDE SEQUENCE [LARGE SCALE GENOMIC DNA]</scope>
    <source>
        <strain evidence="17">UTAD17</strain>
    </source>
</reference>
<comment type="similarity">
    <text evidence="4">Belongs to the diacylglycerol acyltransferase family.</text>
</comment>
<keyword evidence="17" id="KW-1185">Reference proteome</keyword>
<dbReference type="VEuPathDB" id="FungiDB:SCODWIG_00293"/>
<evidence type="ECO:0000256" key="7">
    <source>
        <dbReference type="ARBA" id="ARBA00022679"/>
    </source>
</evidence>
<comment type="pathway">
    <text evidence="3">Lipid metabolism.</text>
</comment>
<keyword evidence="10" id="KW-0256">Endoplasmic reticulum</keyword>
<gene>
    <name evidence="16" type="ORF">SCODWIG_00293</name>
</gene>
<keyword evidence="9" id="KW-0319">Glycerol metabolism</keyword>
<dbReference type="GO" id="GO:0019432">
    <property type="term" value="P:triglyceride biosynthetic process"/>
    <property type="evidence" value="ECO:0007669"/>
    <property type="project" value="TreeGrafter"/>
</dbReference>
<keyword evidence="6" id="KW-0444">Lipid biosynthesis</keyword>
<evidence type="ECO:0000313" key="17">
    <source>
        <dbReference type="Proteomes" id="UP000262825"/>
    </source>
</evidence>
<evidence type="ECO:0000256" key="5">
    <source>
        <dbReference type="ARBA" id="ARBA00013244"/>
    </source>
</evidence>
<sequence>MTLVNVFNIPFYRDYLLGLGVTAVSRQNAIKVLKQNYSICIVIGGAQESLHAKVHKAELILDKRKGFVKLALEVGNVGLVPIFAFGENEIYNVLSTENKSLTRRFQLWMKNRWGFTIPLFYARGIFNYDWGFIPFRHPINLVFGNPIMVPKLENFSEKDVDNYHGLYVKELSRIFNEYKAKFGYNDVELELVA</sequence>
<comment type="pathway">
    <text evidence="2">Glycerolipid metabolism; triacylglycerol biosynthesis.</text>
</comment>